<protein>
    <submittedName>
        <fullName evidence="1">Uncharacterized protein</fullName>
    </submittedName>
</protein>
<proteinExistence type="predicted"/>
<dbReference type="EMBL" id="CAHIKZ030000646">
    <property type="protein sequence ID" value="CAE1231182.1"/>
    <property type="molecule type" value="Genomic_DNA"/>
</dbReference>
<reference evidence="1" key="1">
    <citation type="submission" date="2021-01" db="EMBL/GenBank/DDBJ databases">
        <authorList>
            <person name="Li R."/>
            <person name="Bekaert M."/>
        </authorList>
    </citation>
    <scope>NUCLEOTIDE SEQUENCE</scope>
    <source>
        <strain evidence="1">Farmed</strain>
    </source>
</reference>
<sequence length="1031" mass="117667">MAALVHTWTFKTFLHETLESRGPNKAEFQVQGHHSKDKLFHLKQNGRLFGKKQRKKTISRIKRNSISDKKVPDIEKISGVMDRLWSALNYGSLTELHNTKIVTSPPPPPAEVNYWAVIKEKVHNGVLFVEIGGCLTASNVATDWSSDSVVISLLFKDLYNECISNARDLGLRNFLIGSVSHVQQMVESLSSDKTVAIEHLHLSNIQLLWQSLLPHECEDLLAKLLALSWRVYIVNPTNKLHHFSPYTRLWNLQCTIDLLHGTNSWESPTVYQVTLKSGYRPSININTHILNKRKQMKPSANFLIQGKGDGLVSQGRSKDDPVTDYKVKIKSNFKELPKMEEIKETQENNNGYKKEEMKETDKRIYQSYWDAVKLLFEQKSNGNFSLLIYGTKHLTLLTAKTGLLYPHSTILNIVPKLDAHFADMYRNILPPNVLTAINDLDTQIINTISHLPNLLTFQILGIEIFAKILWLNEGFIVYLGKILSLAQVTVFLVPKPEQFLLAQIILGNINGTKEQNQDFSFKNLILKAAATFGGELNIEVIKDDDLSELLIFVELKYLKKEVIVDCSPGKGILILESLSSATAYIQTTNSVIFIDTRTIMLSFLLAFKLQAADKRQLFLCYIQLTIYKDMCPHLIFWSSQGLSHSHQQTETAQQFLSDSSLNLLSRIFMEQLMESSAPFSFLEYQSEGSLIIKLARLFPNSTFIAVSPDHQTATSIYQEGDTDNLKNLLVTKHPIDDIFTLKLLKSPEFFRYQFLGKLTKYLSNKQQIKITNHPSTFYKNAERKIIFESAWADVQAEVEVITSQHFEVRKGNFFPWRLLRANIKNLTKQVNHHFESYLDGHTRTYMQHCMAIGSTHYKVHLQRQSDGLTIPYGNVRAITLIALLRMGLLAEIQKKLYHQFLKLPLYEDMAPWNIAKMDGLSFLNNFISLCKVFSAGQLMYIDFDTKNKTFDTVVPMAYQIMSLLMNYERTIRDFGKCRSHAKTQFGFGLISNCVGSDFLGPCKDSLKPVPCGDYTCRSSFIECLQALVKAE</sequence>
<name>A0A812BL49_ACAPH</name>
<dbReference type="OrthoDB" id="6142675at2759"/>
<accession>A0A812BL49</accession>
<dbReference type="AlphaFoldDB" id="A0A812BL49"/>
<evidence type="ECO:0000313" key="1">
    <source>
        <dbReference type="EMBL" id="CAE1231182.1"/>
    </source>
</evidence>
<comment type="caution">
    <text evidence="1">The sequence shown here is derived from an EMBL/GenBank/DDBJ whole genome shotgun (WGS) entry which is preliminary data.</text>
</comment>
<organism evidence="1 2">
    <name type="scientific">Acanthosepion pharaonis</name>
    <name type="common">Pharaoh cuttlefish</name>
    <name type="synonym">Sepia pharaonis</name>
    <dbReference type="NCBI Taxonomy" id="158019"/>
    <lineage>
        <taxon>Eukaryota</taxon>
        <taxon>Metazoa</taxon>
        <taxon>Spiralia</taxon>
        <taxon>Lophotrochozoa</taxon>
        <taxon>Mollusca</taxon>
        <taxon>Cephalopoda</taxon>
        <taxon>Coleoidea</taxon>
        <taxon>Decapodiformes</taxon>
        <taxon>Sepiida</taxon>
        <taxon>Sepiina</taxon>
        <taxon>Sepiidae</taxon>
        <taxon>Acanthosepion</taxon>
    </lineage>
</organism>
<keyword evidence="2" id="KW-1185">Reference proteome</keyword>
<evidence type="ECO:0000313" key="2">
    <source>
        <dbReference type="Proteomes" id="UP000597762"/>
    </source>
</evidence>
<dbReference type="Proteomes" id="UP000597762">
    <property type="component" value="Unassembled WGS sequence"/>
</dbReference>
<gene>
    <name evidence="1" type="ORF">SPHA_18015</name>
</gene>